<keyword evidence="5" id="KW-0396">Initiation factor</keyword>
<dbReference type="Pfam" id="PF01253">
    <property type="entry name" value="SUI1"/>
    <property type="match status" value="1"/>
</dbReference>
<evidence type="ECO:0000256" key="1">
    <source>
        <dbReference type="ARBA" id="ARBA00005422"/>
    </source>
</evidence>
<feature type="domain" description="SUI1" evidence="4">
    <location>
        <begin position="62"/>
        <end position="147"/>
    </location>
</feature>
<keyword evidence="6" id="KW-1185">Reference proteome</keyword>
<gene>
    <name evidence="5" type="ORF">DB88DRAFT_488082</name>
</gene>
<comment type="caution">
    <text evidence="5">The sequence shown here is derived from an EMBL/GenBank/DDBJ whole genome shotgun (WGS) entry which is preliminary data.</text>
</comment>
<dbReference type="SUPFAM" id="SSF55159">
    <property type="entry name" value="eIF1-like"/>
    <property type="match status" value="1"/>
</dbReference>
<reference evidence="5" key="1">
    <citation type="submission" date="2023-02" db="EMBL/GenBank/DDBJ databases">
        <title>Identification and recombinant expression of a fungal hydrolase from Papiliotrema laurentii that hydrolyzes apple cutin and clears colloidal polyester polyurethane.</title>
        <authorList>
            <consortium name="DOE Joint Genome Institute"/>
            <person name="Roman V.A."/>
            <person name="Bojanowski C."/>
            <person name="Crable B.R."/>
            <person name="Wagner D.N."/>
            <person name="Hung C.S."/>
            <person name="Nadeau L.J."/>
            <person name="Schratz L."/>
            <person name="Haridas S."/>
            <person name="Pangilinan J."/>
            <person name="Lipzen A."/>
            <person name="Na H."/>
            <person name="Yan M."/>
            <person name="Ng V."/>
            <person name="Grigoriev I.V."/>
            <person name="Spatafora J.W."/>
            <person name="Barlow D."/>
            <person name="Biffinger J."/>
            <person name="Kelley-Loughnane N."/>
            <person name="Varaljay V.A."/>
            <person name="Crookes-Goodson W.J."/>
        </authorList>
    </citation>
    <scope>NUCLEOTIDE SEQUENCE</scope>
    <source>
        <strain evidence="5">5307AH</strain>
    </source>
</reference>
<dbReference type="PROSITE" id="PS50296">
    <property type="entry name" value="SUI1"/>
    <property type="match status" value="1"/>
</dbReference>
<sequence length="163" mass="17500">MSTTATQNKVDATTKKAKAPAVPAGALTNLGPKADPFDTSDPFENARGTPSIEAAVVKTDKIHIRLQQRNGRKTLTTIQGLPDKFDPKKLLKAMKKEFACNGTVVSSADSDEEDAPAPAAKANDFGKVLQLQGDQRIKSKEFLIASGIVPEKEAKERIVVHGY</sequence>
<dbReference type="InterPro" id="IPR005874">
    <property type="entry name" value="SUI1_euk"/>
</dbReference>
<evidence type="ECO:0000256" key="2">
    <source>
        <dbReference type="ARBA" id="ARBA00022917"/>
    </source>
</evidence>
<keyword evidence="2" id="KW-0648">Protein biosynthesis</keyword>
<comment type="similarity">
    <text evidence="1">Belongs to the SUI1 family.</text>
</comment>
<dbReference type="Gene3D" id="3.30.780.10">
    <property type="entry name" value="SUI1-like domain"/>
    <property type="match status" value="1"/>
</dbReference>
<evidence type="ECO:0000259" key="4">
    <source>
        <dbReference type="PROSITE" id="PS50296"/>
    </source>
</evidence>
<dbReference type="GO" id="GO:0003743">
    <property type="term" value="F:translation initiation factor activity"/>
    <property type="evidence" value="ECO:0007669"/>
    <property type="project" value="UniProtKB-KW"/>
</dbReference>
<evidence type="ECO:0000313" key="5">
    <source>
        <dbReference type="EMBL" id="KAK1925146.1"/>
    </source>
</evidence>
<dbReference type="PANTHER" id="PTHR10388">
    <property type="entry name" value="EUKARYOTIC TRANSLATION INITIATION FACTOR SUI1"/>
    <property type="match status" value="1"/>
</dbReference>
<accession>A0AAD9L677</accession>
<evidence type="ECO:0000313" key="6">
    <source>
        <dbReference type="Proteomes" id="UP001182556"/>
    </source>
</evidence>
<dbReference type="Proteomes" id="UP001182556">
    <property type="component" value="Unassembled WGS sequence"/>
</dbReference>
<dbReference type="InterPro" id="IPR001950">
    <property type="entry name" value="SUI1"/>
</dbReference>
<name>A0AAD9L677_PAPLA</name>
<proteinExistence type="inferred from homology"/>
<organism evidence="5 6">
    <name type="scientific">Papiliotrema laurentii</name>
    <name type="common">Cryptococcus laurentii</name>
    <dbReference type="NCBI Taxonomy" id="5418"/>
    <lineage>
        <taxon>Eukaryota</taxon>
        <taxon>Fungi</taxon>
        <taxon>Dikarya</taxon>
        <taxon>Basidiomycota</taxon>
        <taxon>Agaricomycotina</taxon>
        <taxon>Tremellomycetes</taxon>
        <taxon>Tremellales</taxon>
        <taxon>Rhynchogastremaceae</taxon>
        <taxon>Papiliotrema</taxon>
    </lineage>
</organism>
<dbReference type="CDD" id="cd11566">
    <property type="entry name" value="eIF1_SUI1"/>
    <property type="match status" value="1"/>
</dbReference>
<feature type="region of interest" description="Disordered" evidence="3">
    <location>
        <begin position="1"/>
        <end position="50"/>
    </location>
</feature>
<dbReference type="AlphaFoldDB" id="A0AAD9L677"/>
<protein>
    <submittedName>
        <fullName evidence="5">Translation initiation factor SUI1-domain-containing protein</fullName>
    </submittedName>
</protein>
<dbReference type="EMBL" id="JAODAN010000004">
    <property type="protein sequence ID" value="KAK1925146.1"/>
    <property type="molecule type" value="Genomic_DNA"/>
</dbReference>
<dbReference type="InterPro" id="IPR036877">
    <property type="entry name" value="SUI1_dom_sf"/>
</dbReference>
<evidence type="ECO:0000256" key="3">
    <source>
        <dbReference type="SAM" id="MobiDB-lite"/>
    </source>
</evidence>